<feature type="domain" description="Carbamoyl-phosphate synthase small subunit N-terminal" evidence="1">
    <location>
        <begin position="2"/>
        <end position="132"/>
    </location>
</feature>
<dbReference type="SUPFAM" id="SSF52021">
    <property type="entry name" value="Carbamoyl phosphate synthetase, small subunit N-terminal domain"/>
    <property type="match status" value="1"/>
</dbReference>
<dbReference type="SMART" id="SM01097">
    <property type="entry name" value="CPSase_sm_chain"/>
    <property type="match status" value="1"/>
</dbReference>
<comment type="caution">
    <text evidence="2">The sequence shown here is derived from an EMBL/GenBank/DDBJ whole genome shotgun (WGS) entry which is preliminary data.</text>
</comment>
<dbReference type="InterPro" id="IPR002474">
    <property type="entry name" value="CarbamoylP_synth_ssu_N"/>
</dbReference>
<dbReference type="Pfam" id="PF00117">
    <property type="entry name" value="GATase"/>
    <property type="match status" value="1"/>
</dbReference>
<organism evidence="2 3">
    <name type="scientific">Aliarcobacter cryaerophilus</name>
    <dbReference type="NCBI Taxonomy" id="28198"/>
    <lineage>
        <taxon>Bacteria</taxon>
        <taxon>Pseudomonadati</taxon>
        <taxon>Campylobacterota</taxon>
        <taxon>Epsilonproteobacteria</taxon>
        <taxon>Campylobacterales</taxon>
        <taxon>Arcobacteraceae</taxon>
        <taxon>Aliarcobacter</taxon>
    </lineage>
</organism>
<sequence length="365" mass="40320">MQKVYIYLENGIFLEANSFGADTTAVGKLVYNNSTFGQQEIITDPSNNGLFINFTAVEIGNTGANRVDMESSKAHAKGIIVRNYHDAYSNYRAEMSLKDFLVEQNVIGICDIDTRFLTKIVREDGSMMMIASTQISSKDELAKKLNEAKKYDEINFVKDISTKEAYIHKSGVWNHEIGEYNKAQMSDKRVLVIDYGVKKSFLNELVELGFEVEVVPSSTKSDDIINNFKAGKIGGVVLSSGAGNPNILTDEIAEIKRLIDSNIPILAVGLGHYLLALASGVKVDKIKSIKYGSHPIRGEKTVEICGINGDFKISEDIKNIADVTHIKVFNDSAVALKYKNKNELSSEFSPVSNSSICQEFAQMVK</sequence>
<evidence type="ECO:0000259" key="1">
    <source>
        <dbReference type="SMART" id="SM01097"/>
    </source>
</evidence>
<name>A0A2S9SQU9_9BACT</name>
<dbReference type="Pfam" id="PF00988">
    <property type="entry name" value="CPSase_sm_chain"/>
    <property type="match status" value="1"/>
</dbReference>
<dbReference type="EMBL" id="NXGJ01000001">
    <property type="protein sequence ID" value="PRM88956.1"/>
    <property type="molecule type" value="Genomic_DNA"/>
</dbReference>
<dbReference type="PROSITE" id="PS51273">
    <property type="entry name" value="GATASE_TYPE_1"/>
    <property type="match status" value="1"/>
</dbReference>
<proteinExistence type="predicted"/>
<dbReference type="InterPro" id="IPR036480">
    <property type="entry name" value="CarbP_synth_ssu_N_sf"/>
</dbReference>
<reference evidence="2 3" key="1">
    <citation type="submission" date="2017-09" db="EMBL/GenBank/DDBJ databases">
        <title>Reassesment of A. cryaerophilus.</title>
        <authorList>
            <person name="Perez-Cataluna A."/>
            <person name="Collado L."/>
            <person name="Salgado O."/>
            <person name="Lefinanco V."/>
            <person name="Figueras M.J."/>
        </authorList>
    </citation>
    <scope>NUCLEOTIDE SEQUENCE [LARGE SCALE GENOMIC DNA]</scope>
    <source>
        <strain evidence="2 3">LMG 9861</strain>
    </source>
</reference>
<accession>A0A2S9SQU9</accession>
<evidence type="ECO:0000313" key="3">
    <source>
        <dbReference type="Proteomes" id="UP000239065"/>
    </source>
</evidence>
<dbReference type="InterPro" id="IPR029062">
    <property type="entry name" value="Class_I_gatase-like"/>
</dbReference>
<dbReference type="SUPFAM" id="SSF52317">
    <property type="entry name" value="Class I glutamine amidotransferase-like"/>
    <property type="match status" value="1"/>
</dbReference>
<dbReference type="Gene3D" id="3.50.30.20">
    <property type="entry name" value="Carbamoyl-phosphate synthase small subunit, N-terminal domain"/>
    <property type="match status" value="1"/>
</dbReference>
<evidence type="ECO:0000313" key="2">
    <source>
        <dbReference type="EMBL" id="PRM88956.1"/>
    </source>
</evidence>
<dbReference type="AlphaFoldDB" id="A0A2S9SQU9"/>
<dbReference type="NCBIfam" id="NF009475">
    <property type="entry name" value="PRK12838.1"/>
    <property type="match status" value="1"/>
</dbReference>
<dbReference type="RefSeq" id="WP_105908193.1">
    <property type="nucleotide sequence ID" value="NZ_NXGJ01000001.1"/>
</dbReference>
<gene>
    <name evidence="2" type="ORF">CJ669_00195</name>
</gene>
<protein>
    <submittedName>
        <fullName evidence="2">Carbamoyl phosphate synthase small subunit</fullName>
    </submittedName>
</protein>
<dbReference type="Gene3D" id="3.40.50.880">
    <property type="match status" value="1"/>
</dbReference>
<dbReference type="PRINTS" id="PR00099">
    <property type="entry name" value="CPSGATASE"/>
</dbReference>
<dbReference type="Proteomes" id="UP000239065">
    <property type="component" value="Unassembled WGS sequence"/>
</dbReference>
<dbReference type="InterPro" id="IPR017926">
    <property type="entry name" value="GATASE"/>
</dbReference>